<evidence type="ECO:0008006" key="3">
    <source>
        <dbReference type="Google" id="ProtNLM"/>
    </source>
</evidence>
<dbReference type="PROSITE" id="PS51257">
    <property type="entry name" value="PROKAR_LIPOPROTEIN"/>
    <property type="match status" value="1"/>
</dbReference>
<evidence type="ECO:0000313" key="2">
    <source>
        <dbReference type="Proteomes" id="UP001203687"/>
    </source>
</evidence>
<reference evidence="1" key="1">
    <citation type="submission" date="2022-04" db="EMBL/GenBank/DDBJ databases">
        <authorList>
            <person name="Ren T."/>
        </authorList>
    </citation>
    <scope>NUCLEOTIDE SEQUENCE</scope>
    <source>
        <strain evidence="1">F63249</strain>
    </source>
</reference>
<accession>A0ABT0H496</accession>
<organism evidence="1 2">
    <name type="scientific">Psychroserpens algicola</name>
    <dbReference type="NCBI Taxonomy" id="1719034"/>
    <lineage>
        <taxon>Bacteria</taxon>
        <taxon>Pseudomonadati</taxon>
        <taxon>Bacteroidota</taxon>
        <taxon>Flavobacteriia</taxon>
        <taxon>Flavobacteriales</taxon>
        <taxon>Flavobacteriaceae</taxon>
        <taxon>Psychroserpens</taxon>
    </lineage>
</organism>
<keyword evidence="2" id="KW-1185">Reference proteome</keyword>
<gene>
    <name evidence="1" type="ORF">MUY34_01065</name>
</gene>
<comment type="caution">
    <text evidence="1">The sequence shown here is derived from an EMBL/GenBank/DDBJ whole genome shotgun (WGS) entry which is preliminary data.</text>
</comment>
<name>A0ABT0H496_9FLAO</name>
<protein>
    <recommendedName>
        <fullName evidence="3">Lipoprotein</fullName>
    </recommendedName>
</protein>
<proteinExistence type="predicted"/>
<dbReference type="RefSeq" id="WP_204344263.1">
    <property type="nucleotide sequence ID" value="NZ_JACNMJ010000001.1"/>
</dbReference>
<dbReference type="EMBL" id="JALPQF010000001">
    <property type="protein sequence ID" value="MCK8479186.1"/>
    <property type="molecule type" value="Genomic_DNA"/>
</dbReference>
<evidence type="ECO:0000313" key="1">
    <source>
        <dbReference type="EMBL" id="MCK8479186.1"/>
    </source>
</evidence>
<sequence>MRNCLAFLIVVLVVFSCGNKTVKTEESFIKTTQDYIAEIDNNASLTEEFTEGALTDKDGFKDVGRFKYSVLFDKSSGELFRIKNTEISNTTVQESYYFHKHNLVCIISSTAGQPVKKIYSEGFKNVVSKTNVSDQEAKLLLDKAKRFKNDHYRILD</sequence>
<dbReference type="Proteomes" id="UP001203687">
    <property type="component" value="Unassembled WGS sequence"/>
</dbReference>